<keyword evidence="5" id="KW-0574">Periplasm</keyword>
<keyword evidence="3" id="KW-0813">Transport</keyword>
<dbReference type="OrthoDB" id="9815444at2"/>
<keyword evidence="4" id="KW-0732">Signal</keyword>
<evidence type="ECO:0000256" key="2">
    <source>
        <dbReference type="ARBA" id="ARBA00008520"/>
    </source>
</evidence>
<dbReference type="InterPro" id="IPR006311">
    <property type="entry name" value="TAT_signal"/>
</dbReference>
<dbReference type="Gene3D" id="3.40.190.10">
    <property type="entry name" value="Periplasmic binding protein-like II"/>
    <property type="match status" value="2"/>
</dbReference>
<dbReference type="AlphaFoldDB" id="A0A256F0I0"/>
<dbReference type="InterPro" id="IPR006059">
    <property type="entry name" value="SBP"/>
</dbReference>
<reference evidence="6 7" key="1">
    <citation type="submission" date="2017-07" db="EMBL/GenBank/DDBJ databases">
        <title>Phylogenetic study on the rhizospheric bacterium Ochrobactrum sp. A44.</title>
        <authorList>
            <person name="Krzyzanowska D.M."/>
            <person name="Ossowicki A."/>
            <person name="Rajewska M."/>
            <person name="Maciag T."/>
            <person name="Kaczynski Z."/>
            <person name="Czerwicka M."/>
            <person name="Jafra S."/>
        </authorList>
    </citation>
    <scope>NUCLEOTIDE SEQUENCE [LARGE SCALE GENOMIC DNA]</scope>
    <source>
        <strain evidence="6 7">OgA9a</strain>
    </source>
</reference>
<gene>
    <name evidence="6" type="ORF">CEV33_3299</name>
</gene>
<accession>A0A256F0I0</accession>
<evidence type="ECO:0000313" key="6">
    <source>
        <dbReference type="EMBL" id="OYR08364.1"/>
    </source>
</evidence>
<dbReference type="InterPro" id="IPR019546">
    <property type="entry name" value="TAT_signal_bac_arc"/>
</dbReference>
<dbReference type="RefSeq" id="WP_094542353.1">
    <property type="nucleotide sequence ID" value="NZ_JBHEER010000010.1"/>
</dbReference>
<keyword evidence="7" id="KW-1185">Reference proteome</keyword>
<evidence type="ECO:0000256" key="5">
    <source>
        <dbReference type="ARBA" id="ARBA00022764"/>
    </source>
</evidence>
<sequence>MTNNQNRRGMMAGLTRRGFMGAAAAGGLALSAPFVKPSWASEHKITVRDPGGPFAEGFKKAFYDPFKAASGIEVVGVQSDAEPTGMIKAMVEAQNYTWDGALLSRSSHLSLVDLGYLAPIMNSGGPGPNLATLPQEFYGDFIMGVDIYATVLAYRTDALGDNPPKNWADFFDLENFQGARALRKNPFDTVEQALLADGVAPADIYPLDFDRAFAKLDQIKSGIDTWWTNGAQTSQLLASGEIDMLPAWNGRAQVAIDGGAPVKLVWDNAFYTYEGWTILKGSPNEELMREFIDFCAQPDRQAEYTPFVAYGPTNPKAFDFIDAARAEILPSNPAYLPKMIAVDSVFWGKNKDAVTERFEAWLLA</sequence>
<dbReference type="Proteomes" id="UP000216478">
    <property type="component" value="Unassembled WGS sequence"/>
</dbReference>
<dbReference type="NCBIfam" id="TIGR01409">
    <property type="entry name" value="TAT_signal_seq"/>
    <property type="match status" value="1"/>
</dbReference>
<evidence type="ECO:0000256" key="4">
    <source>
        <dbReference type="ARBA" id="ARBA00022729"/>
    </source>
</evidence>
<comment type="subcellular location">
    <subcellularLocation>
        <location evidence="1">Periplasm</location>
    </subcellularLocation>
</comment>
<dbReference type="PROSITE" id="PS51318">
    <property type="entry name" value="TAT"/>
    <property type="match status" value="1"/>
</dbReference>
<comment type="caution">
    <text evidence="6">The sequence shown here is derived from an EMBL/GenBank/DDBJ whole genome shotgun (WGS) entry which is preliminary data.</text>
</comment>
<dbReference type="PANTHER" id="PTHR30006:SF3">
    <property type="entry name" value="THIAMINE-BINDING PERIPLASMIC PROTEIN"/>
    <property type="match status" value="1"/>
</dbReference>
<name>A0A256F0I0_9HYPH</name>
<proteinExistence type="inferred from homology"/>
<comment type="similarity">
    <text evidence="2">Belongs to the bacterial solute-binding protein 1 family.</text>
</comment>
<organism evidence="6 7">
    <name type="scientific">Brucella grignonensis</name>
    <dbReference type="NCBI Taxonomy" id="94627"/>
    <lineage>
        <taxon>Bacteria</taxon>
        <taxon>Pseudomonadati</taxon>
        <taxon>Pseudomonadota</taxon>
        <taxon>Alphaproteobacteria</taxon>
        <taxon>Hyphomicrobiales</taxon>
        <taxon>Brucellaceae</taxon>
        <taxon>Brucella/Ochrobactrum group</taxon>
        <taxon>Brucella</taxon>
    </lineage>
</organism>
<dbReference type="Pfam" id="PF13416">
    <property type="entry name" value="SBP_bac_8"/>
    <property type="match status" value="1"/>
</dbReference>
<evidence type="ECO:0000256" key="1">
    <source>
        <dbReference type="ARBA" id="ARBA00004418"/>
    </source>
</evidence>
<dbReference type="GO" id="GO:0030288">
    <property type="term" value="C:outer membrane-bounded periplasmic space"/>
    <property type="evidence" value="ECO:0007669"/>
    <property type="project" value="TreeGrafter"/>
</dbReference>
<dbReference type="GO" id="GO:0030976">
    <property type="term" value="F:thiamine pyrophosphate binding"/>
    <property type="evidence" value="ECO:0007669"/>
    <property type="project" value="TreeGrafter"/>
</dbReference>
<dbReference type="CDD" id="cd13589">
    <property type="entry name" value="PBP2_polyamine_RpCGA009"/>
    <property type="match status" value="1"/>
</dbReference>
<evidence type="ECO:0000313" key="7">
    <source>
        <dbReference type="Proteomes" id="UP000216478"/>
    </source>
</evidence>
<dbReference type="SUPFAM" id="SSF53850">
    <property type="entry name" value="Periplasmic binding protein-like II"/>
    <property type="match status" value="1"/>
</dbReference>
<dbReference type="PANTHER" id="PTHR30006">
    <property type="entry name" value="THIAMINE-BINDING PERIPLASMIC PROTEIN-RELATED"/>
    <property type="match status" value="1"/>
</dbReference>
<dbReference type="EMBL" id="NNRL01000167">
    <property type="protein sequence ID" value="OYR08364.1"/>
    <property type="molecule type" value="Genomic_DNA"/>
</dbReference>
<protein>
    <submittedName>
        <fullName evidence="6">Tat (Twin-arginine translocation) pathway signal sequence domain protein</fullName>
    </submittedName>
</protein>
<dbReference type="GO" id="GO:0015888">
    <property type="term" value="P:thiamine transport"/>
    <property type="evidence" value="ECO:0007669"/>
    <property type="project" value="TreeGrafter"/>
</dbReference>
<dbReference type="GO" id="GO:0030975">
    <property type="term" value="F:thiamine binding"/>
    <property type="evidence" value="ECO:0007669"/>
    <property type="project" value="TreeGrafter"/>
</dbReference>
<evidence type="ECO:0000256" key="3">
    <source>
        <dbReference type="ARBA" id="ARBA00022448"/>
    </source>
</evidence>